<evidence type="ECO:0000256" key="1">
    <source>
        <dbReference type="ARBA" id="ARBA00009995"/>
    </source>
</evidence>
<dbReference type="Pfam" id="PF00201">
    <property type="entry name" value="UDPGT"/>
    <property type="match status" value="1"/>
</dbReference>
<evidence type="ECO:0000313" key="6">
    <source>
        <dbReference type="EMBL" id="KAK7313056.1"/>
    </source>
</evidence>
<comment type="caution">
    <text evidence="6">The sequence shown here is derived from an EMBL/GenBank/DDBJ whole genome shotgun (WGS) entry which is preliminary data.</text>
</comment>
<name>A0AAN9PW36_CANGL</name>
<evidence type="ECO:0000256" key="3">
    <source>
        <dbReference type="ARBA" id="ARBA00022679"/>
    </source>
</evidence>
<dbReference type="AlphaFoldDB" id="A0AAN9PW36"/>
<proteinExistence type="inferred from homology"/>
<protein>
    <recommendedName>
        <fullName evidence="5">Glycosyltransferase</fullName>
        <ecNumber evidence="5">2.4.1.-</ecNumber>
    </recommendedName>
</protein>
<dbReference type="InterPro" id="IPR002213">
    <property type="entry name" value="UDP_glucos_trans"/>
</dbReference>
<dbReference type="EMBL" id="JAYMYQ010000009">
    <property type="protein sequence ID" value="KAK7313056.1"/>
    <property type="molecule type" value="Genomic_DNA"/>
</dbReference>
<keyword evidence="7" id="KW-1185">Reference proteome</keyword>
<dbReference type="Gene3D" id="3.40.50.2000">
    <property type="entry name" value="Glycogen Phosphorylase B"/>
    <property type="match status" value="2"/>
</dbReference>
<keyword evidence="3 4" id="KW-0808">Transferase</keyword>
<evidence type="ECO:0000256" key="4">
    <source>
        <dbReference type="RuleBase" id="RU003718"/>
    </source>
</evidence>
<dbReference type="GO" id="GO:0008194">
    <property type="term" value="F:UDP-glycosyltransferase activity"/>
    <property type="evidence" value="ECO:0007669"/>
    <property type="project" value="InterPro"/>
</dbReference>
<accession>A0AAN9PW36</accession>
<dbReference type="SUPFAM" id="SSF53756">
    <property type="entry name" value="UDP-Glycosyltransferase/glycogen phosphorylase"/>
    <property type="match status" value="1"/>
</dbReference>
<dbReference type="EC" id="2.4.1.-" evidence="5"/>
<evidence type="ECO:0000256" key="5">
    <source>
        <dbReference type="RuleBase" id="RU362057"/>
    </source>
</evidence>
<gene>
    <name evidence="6" type="ORF">VNO77_37417</name>
</gene>
<dbReference type="PROSITE" id="PS00375">
    <property type="entry name" value="UDPGT"/>
    <property type="match status" value="1"/>
</dbReference>
<evidence type="ECO:0000313" key="7">
    <source>
        <dbReference type="Proteomes" id="UP001367508"/>
    </source>
</evidence>
<dbReference type="PANTHER" id="PTHR48046:SF1">
    <property type="entry name" value="GLYCOSYLTRANSFERASE-RELATED"/>
    <property type="match status" value="1"/>
</dbReference>
<dbReference type="PANTHER" id="PTHR48046">
    <property type="entry name" value="UDP-GLYCOSYLTRANSFERASE 72E1"/>
    <property type="match status" value="1"/>
</dbReference>
<evidence type="ECO:0000256" key="2">
    <source>
        <dbReference type="ARBA" id="ARBA00022676"/>
    </source>
</evidence>
<comment type="similarity">
    <text evidence="1 4">Belongs to the UDP-glycosyltransferase family.</text>
</comment>
<sequence>MEVHKPTHVVLLSSAGLGHLIPVIELGKRFIINHNFKVTILAVTSQTSEAEAQTINTALATSLCHVIEIPSPDLTGFLHENDAVVTRLRVMIRVAVPAIQSIISKITPPPSALIVDIFCTEAIPIARELNLLSYVYVTSHAWLLALVVYSPVLDELVEGQYVDQKEPLKIPGCNPVRPEDVVDPMLDRNDKQYIEYLGIGTDIPQSDGVLVNTWEDLQHRDLQALRDGGLLSQVLKMKIPVYGVGPLLRQPESETSPSTELVVKWLDEQPSESVLYVSFGSGGTISFEQMTELAWGLELSERRFIWVVRAPMEGASDAAFFTSGSCGGDEMSRYLPEGFVSRTRKVGLLVPEWAPQIIILKHSSTGGFLSHCGWSSTIESITNGVPLIAWPLYAEQKMNATMLAEELGLAVRLTVLPTKKVVGREEIARMVRKVITGDENVKSNPLRDKVKEIQRGALKALSEGGSSYAAMSQVAKAIEG</sequence>
<dbReference type="FunFam" id="3.40.50.2000:FF:000051">
    <property type="entry name" value="Glycosyltransferase"/>
    <property type="match status" value="1"/>
</dbReference>
<reference evidence="6 7" key="1">
    <citation type="submission" date="2024-01" db="EMBL/GenBank/DDBJ databases">
        <title>The genomes of 5 underutilized Papilionoideae crops provide insights into root nodulation and disease resistanc.</title>
        <authorList>
            <person name="Jiang F."/>
        </authorList>
    </citation>
    <scope>NUCLEOTIDE SEQUENCE [LARGE SCALE GENOMIC DNA]</scope>
    <source>
        <strain evidence="6">LVBAO_FW01</strain>
        <tissue evidence="6">Leaves</tissue>
    </source>
</reference>
<dbReference type="InterPro" id="IPR035595">
    <property type="entry name" value="UDP_glycos_trans_CS"/>
</dbReference>
<dbReference type="Proteomes" id="UP001367508">
    <property type="component" value="Unassembled WGS sequence"/>
</dbReference>
<dbReference type="CDD" id="cd03784">
    <property type="entry name" value="GT1_Gtf-like"/>
    <property type="match status" value="1"/>
</dbReference>
<organism evidence="6 7">
    <name type="scientific">Canavalia gladiata</name>
    <name type="common">Sword bean</name>
    <name type="synonym">Dolichos gladiatus</name>
    <dbReference type="NCBI Taxonomy" id="3824"/>
    <lineage>
        <taxon>Eukaryota</taxon>
        <taxon>Viridiplantae</taxon>
        <taxon>Streptophyta</taxon>
        <taxon>Embryophyta</taxon>
        <taxon>Tracheophyta</taxon>
        <taxon>Spermatophyta</taxon>
        <taxon>Magnoliopsida</taxon>
        <taxon>eudicotyledons</taxon>
        <taxon>Gunneridae</taxon>
        <taxon>Pentapetalae</taxon>
        <taxon>rosids</taxon>
        <taxon>fabids</taxon>
        <taxon>Fabales</taxon>
        <taxon>Fabaceae</taxon>
        <taxon>Papilionoideae</taxon>
        <taxon>50 kb inversion clade</taxon>
        <taxon>NPAAA clade</taxon>
        <taxon>indigoferoid/millettioid clade</taxon>
        <taxon>Phaseoleae</taxon>
        <taxon>Canavalia</taxon>
    </lineage>
</organism>
<keyword evidence="2 4" id="KW-0328">Glycosyltransferase</keyword>